<evidence type="ECO:0000256" key="3">
    <source>
        <dbReference type="ARBA" id="ARBA00022670"/>
    </source>
</evidence>
<keyword evidence="3" id="KW-0645">Protease</keyword>
<gene>
    <name evidence="10" type="ORF">GCM10022200_26660</name>
</gene>
<evidence type="ECO:0000256" key="6">
    <source>
        <dbReference type="ARBA" id="ARBA00023049"/>
    </source>
</evidence>
<keyword evidence="5" id="KW-0862">Zinc</keyword>
<protein>
    <recommendedName>
        <fullName evidence="9">Peptidase M14 domain-containing protein</fullName>
    </recommendedName>
</protein>
<dbReference type="SUPFAM" id="SSF53187">
    <property type="entry name" value="Zn-dependent exopeptidases"/>
    <property type="match status" value="1"/>
</dbReference>
<comment type="cofactor">
    <cofactor evidence="1">
        <name>Zn(2+)</name>
        <dbReference type="ChEBI" id="CHEBI:29105"/>
    </cofactor>
</comment>
<dbReference type="SMART" id="SM00631">
    <property type="entry name" value="Zn_pept"/>
    <property type="match status" value="1"/>
</dbReference>
<dbReference type="Pfam" id="PF00246">
    <property type="entry name" value="Peptidase_M14"/>
    <property type="match status" value="1"/>
</dbReference>
<keyword evidence="4" id="KW-0378">Hydrolase</keyword>
<evidence type="ECO:0000256" key="5">
    <source>
        <dbReference type="ARBA" id="ARBA00022833"/>
    </source>
</evidence>
<evidence type="ECO:0000256" key="2">
    <source>
        <dbReference type="ARBA" id="ARBA00005988"/>
    </source>
</evidence>
<comment type="similarity">
    <text evidence="2 7">Belongs to the peptidase M14 family.</text>
</comment>
<dbReference type="PANTHER" id="PTHR11705">
    <property type="entry name" value="PROTEASE FAMILY M14 CARBOXYPEPTIDASE A,B"/>
    <property type="match status" value="1"/>
</dbReference>
<evidence type="ECO:0000313" key="11">
    <source>
        <dbReference type="Proteomes" id="UP001501697"/>
    </source>
</evidence>
<name>A0ABP7AW60_9MICO</name>
<dbReference type="RefSeq" id="WP_344739379.1">
    <property type="nucleotide sequence ID" value="NZ_BAAAYU010000005.1"/>
</dbReference>
<dbReference type="InterPro" id="IPR000834">
    <property type="entry name" value="Peptidase_M14"/>
</dbReference>
<feature type="chain" id="PRO_5046414619" description="Peptidase M14 domain-containing protein" evidence="8">
    <location>
        <begin position="27"/>
        <end position="389"/>
    </location>
</feature>
<dbReference type="PROSITE" id="PS52035">
    <property type="entry name" value="PEPTIDASE_M14"/>
    <property type="match status" value="1"/>
</dbReference>
<dbReference type="Gene3D" id="3.40.630.10">
    <property type="entry name" value="Zn peptidases"/>
    <property type="match status" value="1"/>
</dbReference>
<evidence type="ECO:0000256" key="7">
    <source>
        <dbReference type="PROSITE-ProRule" id="PRU01379"/>
    </source>
</evidence>
<feature type="domain" description="Peptidase M14" evidence="9">
    <location>
        <begin position="48"/>
        <end position="389"/>
    </location>
</feature>
<evidence type="ECO:0000313" key="10">
    <source>
        <dbReference type="EMBL" id="GAA3641555.1"/>
    </source>
</evidence>
<keyword evidence="8" id="KW-0732">Signal</keyword>
<dbReference type="Proteomes" id="UP001501697">
    <property type="component" value="Unassembled WGS sequence"/>
</dbReference>
<keyword evidence="6" id="KW-0482">Metalloprotease</keyword>
<evidence type="ECO:0000256" key="8">
    <source>
        <dbReference type="SAM" id="SignalP"/>
    </source>
</evidence>
<proteinExistence type="inferred from homology"/>
<reference evidence="11" key="1">
    <citation type="journal article" date="2019" name="Int. J. Syst. Evol. Microbiol.">
        <title>The Global Catalogue of Microorganisms (GCM) 10K type strain sequencing project: providing services to taxonomists for standard genome sequencing and annotation.</title>
        <authorList>
            <consortium name="The Broad Institute Genomics Platform"/>
            <consortium name="The Broad Institute Genome Sequencing Center for Infectious Disease"/>
            <person name="Wu L."/>
            <person name="Ma J."/>
        </authorList>
    </citation>
    <scope>NUCLEOTIDE SEQUENCE [LARGE SCALE GENOMIC DNA]</scope>
    <source>
        <strain evidence="11">JCM 16544</strain>
    </source>
</reference>
<dbReference type="EMBL" id="BAAAYU010000005">
    <property type="protein sequence ID" value="GAA3641555.1"/>
    <property type="molecule type" value="Genomic_DNA"/>
</dbReference>
<organism evidence="10 11">
    <name type="scientific">Microbacterium awajiense</name>
    <dbReference type="NCBI Taxonomy" id="415214"/>
    <lineage>
        <taxon>Bacteria</taxon>
        <taxon>Bacillati</taxon>
        <taxon>Actinomycetota</taxon>
        <taxon>Actinomycetes</taxon>
        <taxon>Micrococcales</taxon>
        <taxon>Microbacteriaceae</taxon>
        <taxon>Microbacterium</taxon>
    </lineage>
</organism>
<feature type="signal peptide" evidence="8">
    <location>
        <begin position="1"/>
        <end position="26"/>
    </location>
</feature>
<accession>A0ABP7AW60</accession>
<evidence type="ECO:0000256" key="1">
    <source>
        <dbReference type="ARBA" id="ARBA00001947"/>
    </source>
</evidence>
<sequence>MHRKTRLTVAALAGAALVGGSAIALAPAATAIPVNSHCGTESAGPRAGFVSHDQLTKELQKIESTSKGRVDVEVAGYSNEGREIYQARVGTGDTVMMVQSQIHGNENHGTEALLSLLKELGGSSAAAAEIRENITIVAIPRLNADGGEHDTRQNAMSWDDVVADFPQLAGVDPAWNYNSRVPGFDVNRDFNPDLDYVPQPEDFPGNSADTGWFITPEAQTARDVYANIEDEFGIVDYFVDLHNQWPCYQQAGTDNMSPLSISGRFIADPAAFGDWPNFDYDASRQANVAVYDALQDNGASGFGHVTLYPQSINLPGTALGSFALRGSATVLFETSSNTQSDGQKRNGFLTKQVEIGLKGLITAIADGSIDAIDPEDYEQIPERITLPAD</sequence>
<keyword evidence="11" id="KW-1185">Reference proteome</keyword>
<evidence type="ECO:0000259" key="9">
    <source>
        <dbReference type="PROSITE" id="PS52035"/>
    </source>
</evidence>
<evidence type="ECO:0000256" key="4">
    <source>
        <dbReference type="ARBA" id="ARBA00022801"/>
    </source>
</evidence>
<dbReference type="PANTHER" id="PTHR11705:SF143">
    <property type="entry name" value="SLL0236 PROTEIN"/>
    <property type="match status" value="1"/>
</dbReference>
<comment type="caution">
    <text evidence="7">Lacks conserved residue(s) required for the propagation of feature annotation.</text>
</comment>
<comment type="caution">
    <text evidence="10">The sequence shown here is derived from an EMBL/GenBank/DDBJ whole genome shotgun (WGS) entry which is preliminary data.</text>
</comment>